<evidence type="ECO:0000313" key="6">
    <source>
        <dbReference type="EMBL" id="KAK1748629.1"/>
    </source>
</evidence>
<keyword evidence="2" id="KW-0547">Nucleotide-binding</keyword>
<dbReference type="InterPro" id="IPR012676">
    <property type="entry name" value="TGS-like"/>
</dbReference>
<dbReference type="Proteomes" id="UP001224775">
    <property type="component" value="Unassembled WGS sequence"/>
</dbReference>
<evidence type="ECO:0000256" key="4">
    <source>
        <dbReference type="SAM" id="SignalP"/>
    </source>
</evidence>
<feature type="chain" id="PRO_5041919956" evidence="4">
    <location>
        <begin position="25"/>
        <end position="401"/>
    </location>
</feature>
<dbReference type="NCBIfam" id="TIGR00092">
    <property type="entry name" value="redox-regulated ATPase YchF"/>
    <property type="match status" value="1"/>
</dbReference>
<dbReference type="Gene3D" id="3.10.20.30">
    <property type="match status" value="1"/>
</dbReference>
<evidence type="ECO:0000256" key="3">
    <source>
        <dbReference type="ARBA" id="ARBA00022840"/>
    </source>
</evidence>
<dbReference type="InterPro" id="IPR012675">
    <property type="entry name" value="Beta-grasp_dom_sf"/>
</dbReference>
<dbReference type="InterPro" id="IPR004396">
    <property type="entry name" value="ATPase_YchF/OLA1"/>
</dbReference>
<dbReference type="PANTHER" id="PTHR23305">
    <property type="entry name" value="OBG GTPASE FAMILY"/>
    <property type="match status" value="1"/>
</dbReference>
<dbReference type="SUPFAM" id="SSF81271">
    <property type="entry name" value="TGS-like"/>
    <property type="match status" value="1"/>
</dbReference>
<dbReference type="Pfam" id="PF01926">
    <property type="entry name" value="MMR_HSR1"/>
    <property type="match status" value="1"/>
</dbReference>
<evidence type="ECO:0000256" key="2">
    <source>
        <dbReference type="ARBA" id="ARBA00022741"/>
    </source>
</evidence>
<name>A0AAD8YL57_9STRA</name>
<dbReference type="InterPro" id="IPR006073">
    <property type="entry name" value="GTP-bd"/>
</dbReference>
<feature type="signal peptide" evidence="4">
    <location>
        <begin position="1"/>
        <end position="24"/>
    </location>
</feature>
<accession>A0AAD8YL57</accession>
<dbReference type="PROSITE" id="PS51710">
    <property type="entry name" value="G_OBG"/>
    <property type="match status" value="1"/>
</dbReference>
<dbReference type="PANTHER" id="PTHR23305:SF18">
    <property type="entry name" value="OBG-TYPE G DOMAIN-CONTAINING PROTEIN"/>
    <property type="match status" value="1"/>
</dbReference>
<dbReference type="InterPro" id="IPR013029">
    <property type="entry name" value="YchF_C"/>
</dbReference>
<dbReference type="GO" id="GO:0046872">
    <property type="term" value="F:metal ion binding"/>
    <property type="evidence" value="ECO:0007669"/>
    <property type="project" value="UniProtKB-KW"/>
</dbReference>
<dbReference type="PRINTS" id="PR00326">
    <property type="entry name" value="GTP1OBG"/>
</dbReference>
<dbReference type="InterPro" id="IPR031167">
    <property type="entry name" value="G_OBG"/>
</dbReference>
<keyword evidence="7" id="KW-1185">Reference proteome</keyword>
<gene>
    <name evidence="6" type="ORF">QTG54_000568</name>
</gene>
<dbReference type="GO" id="GO:0016887">
    <property type="term" value="F:ATP hydrolysis activity"/>
    <property type="evidence" value="ECO:0007669"/>
    <property type="project" value="InterPro"/>
</dbReference>
<evidence type="ECO:0000259" key="5">
    <source>
        <dbReference type="PROSITE" id="PS51710"/>
    </source>
</evidence>
<evidence type="ECO:0000313" key="7">
    <source>
        <dbReference type="Proteomes" id="UP001224775"/>
    </source>
</evidence>
<dbReference type="Gene3D" id="3.40.50.300">
    <property type="entry name" value="P-loop containing nucleotide triphosphate hydrolases"/>
    <property type="match status" value="1"/>
</dbReference>
<dbReference type="Gene3D" id="1.10.150.300">
    <property type="entry name" value="TGS-like domain"/>
    <property type="match status" value="1"/>
</dbReference>
<proteinExistence type="predicted"/>
<dbReference type="GO" id="GO:0005524">
    <property type="term" value="F:ATP binding"/>
    <property type="evidence" value="ECO:0007669"/>
    <property type="project" value="UniProtKB-KW"/>
</dbReference>
<keyword evidence="3" id="KW-0067">ATP-binding</keyword>
<dbReference type="InterPro" id="IPR023192">
    <property type="entry name" value="TGS-like_dom_sf"/>
</dbReference>
<dbReference type="Pfam" id="PF06071">
    <property type="entry name" value="YchF-GTPase_C"/>
    <property type="match status" value="1"/>
</dbReference>
<keyword evidence="4" id="KW-0732">Signal</keyword>
<dbReference type="GO" id="GO:0005525">
    <property type="term" value="F:GTP binding"/>
    <property type="evidence" value="ECO:0007669"/>
    <property type="project" value="InterPro"/>
</dbReference>
<dbReference type="EMBL" id="JATAAI010000001">
    <property type="protein sequence ID" value="KAK1748629.1"/>
    <property type="molecule type" value="Genomic_DNA"/>
</dbReference>
<dbReference type="PIRSF" id="PIRSF006641">
    <property type="entry name" value="CHP00092"/>
    <property type="match status" value="1"/>
</dbReference>
<comment type="caution">
    <text evidence="6">The sequence shown here is derived from an EMBL/GenBank/DDBJ whole genome shotgun (WGS) entry which is preliminary data.</text>
</comment>
<evidence type="ECO:0000256" key="1">
    <source>
        <dbReference type="ARBA" id="ARBA00022723"/>
    </source>
</evidence>
<dbReference type="InterPro" id="IPR027417">
    <property type="entry name" value="P-loop_NTPase"/>
</dbReference>
<dbReference type="AlphaFoldDB" id="A0AAD8YL57"/>
<keyword evidence="1" id="KW-0479">Metal-binding</keyword>
<organism evidence="6 7">
    <name type="scientific">Skeletonema marinoi</name>
    <dbReference type="NCBI Taxonomy" id="267567"/>
    <lineage>
        <taxon>Eukaryota</taxon>
        <taxon>Sar</taxon>
        <taxon>Stramenopiles</taxon>
        <taxon>Ochrophyta</taxon>
        <taxon>Bacillariophyta</taxon>
        <taxon>Coscinodiscophyceae</taxon>
        <taxon>Thalassiosirophycidae</taxon>
        <taxon>Thalassiosirales</taxon>
        <taxon>Skeletonemataceae</taxon>
        <taxon>Skeletonema</taxon>
        <taxon>Skeletonema marinoi-dohrnii complex</taxon>
    </lineage>
</organism>
<dbReference type="GO" id="GO:0005737">
    <property type="term" value="C:cytoplasm"/>
    <property type="evidence" value="ECO:0007669"/>
    <property type="project" value="TreeGrafter"/>
</dbReference>
<feature type="domain" description="OBG-type G" evidence="5">
    <location>
        <begin position="30"/>
        <end position="284"/>
    </location>
</feature>
<reference evidence="6" key="1">
    <citation type="submission" date="2023-06" db="EMBL/GenBank/DDBJ databases">
        <title>Survivors Of The Sea: Transcriptome response of Skeletonema marinoi to long-term dormancy.</title>
        <authorList>
            <person name="Pinder M.I.M."/>
            <person name="Kourtchenko O."/>
            <person name="Robertson E.K."/>
            <person name="Larsson T."/>
            <person name="Maumus F."/>
            <person name="Osuna-Cruz C.M."/>
            <person name="Vancaester E."/>
            <person name="Stenow R."/>
            <person name="Vandepoele K."/>
            <person name="Ploug H."/>
            <person name="Bruchert V."/>
            <person name="Godhe A."/>
            <person name="Topel M."/>
        </authorList>
    </citation>
    <scope>NUCLEOTIDE SEQUENCE</scope>
    <source>
        <strain evidence="6">R05AC</strain>
    </source>
</reference>
<protein>
    <submittedName>
        <fullName evidence="6">Ribosome-binding ATPase</fullName>
    </submittedName>
</protein>
<sequence length="401" mass="44445">MTPFNLLIAVIALGLLPSMASCLAQISMKIKCGLVGLPNVGKSTLFNAISQKTLAQAKNFPFCTIEPNITPIPIPDPNLQRVATVGQKNKALPATITLIDVAGLVRGASRGEGLGNKFLATVRECDIIIHVVRNYEDDDVIHVEDKVDPVADAEVVNLELLLADDMHIERRLERTNCVGDERNVLLKVQKGIRTGLNARSIGLTYEEKHSIKSMGLLTLKPVLYAFNTDEVDFTLNKEETIDQAEAFMSRIGYCDRETDTYTLVSAKLESEVGLLDIDERNEYLEEIGVDCTTQLTYYTLPLLVKDILSLSLVYTGPGVPPERSMTTKTHIVQPRGVKTIELAGKLHGDIERGFIHAEVVDARDMINYDSYNAAKDDGKVRMEGKDYSVQDNDVVLIKWRK</sequence>
<dbReference type="SUPFAM" id="SSF52540">
    <property type="entry name" value="P-loop containing nucleoside triphosphate hydrolases"/>
    <property type="match status" value="1"/>
</dbReference>